<feature type="coiled-coil region" evidence="2">
    <location>
        <begin position="27"/>
        <end position="213"/>
    </location>
</feature>
<dbReference type="AlphaFoldDB" id="A0A813XTT1"/>
<evidence type="ECO:0000313" key="4">
    <source>
        <dbReference type="EMBL" id="CAF0875320.1"/>
    </source>
</evidence>
<dbReference type="Proteomes" id="UP000677228">
    <property type="component" value="Unassembled WGS sequence"/>
</dbReference>
<dbReference type="Proteomes" id="UP000663829">
    <property type="component" value="Unassembled WGS sequence"/>
</dbReference>
<gene>
    <name evidence="4" type="ORF">GPM918_LOCUS7318</name>
    <name evidence="3" type="ORF">OVA965_LOCUS5557</name>
    <name evidence="6" type="ORF">SRO942_LOCUS7318</name>
    <name evidence="5" type="ORF">TMI583_LOCUS5552</name>
</gene>
<proteinExistence type="predicted"/>
<protein>
    <submittedName>
        <fullName evidence="4">Uncharacterized protein</fullName>
    </submittedName>
</protein>
<dbReference type="PANTHER" id="PTHR32123">
    <property type="entry name" value="BICD FAMILY-LIKE CARGO ADAPTER"/>
    <property type="match status" value="1"/>
</dbReference>
<evidence type="ECO:0000256" key="2">
    <source>
        <dbReference type="SAM" id="Coils"/>
    </source>
</evidence>
<dbReference type="PANTHER" id="PTHR32123:SF13">
    <property type="entry name" value="BICAUDAL D-RELATED PROTEIN HOMOLOG"/>
    <property type="match status" value="1"/>
</dbReference>
<dbReference type="Proteomes" id="UP000681722">
    <property type="component" value="Unassembled WGS sequence"/>
</dbReference>
<keyword evidence="7" id="KW-1185">Reference proteome</keyword>
<keyword evidence="1 2" id="KW-0175">Coiled coil</keyword>
<sequence length="431" mass="50501">MRNFNDSILRQQLAVKDRQLILAAKCGKVLLEQKEELERQNEQLSKEYDQKIEHLEQERYELKIHVEQLRTEYENKIAELYDDVSLLRQELNINRRDIRQSDERNACILNELNEQNQKLSNDLQKSKTSENRLQDQLKIARNQSDARCQAVNEHMQDLTKIKQQMDDLSNHYCELERHCRHIREERDILSNRLEESDRTIEVLEEDCRNNEESKLLQQKEMADMQALNAELIKRLDGLRFNQSSFMQEIEDYAICATRANSTIDYMDDFECDELLSLEHDHNLLLSDDSNDNYSNEKCLLDELLQTEEFKREIVYVYKQLRSLCFELVSHYSLSSTISDTADKVYDRLQNGCLIGVLYELKNLIKDIVEREKEATNQLTEITHELDDFKNQKEIAGISSASTDTTSYCSAVETAQQINSSSQSSTSTTTHA</sequence>
<evidence type="ECO:0000256" key="1">
    <source>
        <dbReference type="ARBA" id="ARBA00023054"/>
    </source>
</evidence>
<accession>A0A813XTT1</accession>
<dbReference type="InterPro" id="IPR051149">
    <property type="entry name" value="Spindly/BICDR_Dynein_Adapter"/>
</dbReference>
<evidence type="ECO:0000313" key="6">
    <source>
        <dbReference type="EMBL" id="CAF3662230.1"/>
    </source>
</evidence>
<evidence type="ECO:0000313" key="5">
    <source>
        <dbReference type="EMBL" id="CAF3603404.1"/>
    </source>
</evidence>
<dbReference type="EMBL" id="CAJNOK010001578">
    <property type="protein sequence ID" value="CAF0819218.1"/>
    <property type="molecule type" value="Genomic_DNA"/>
</dbReference>
<comment type="caution">
    <text evidence="4">The sequence shown here is derived from an EMBL/GenBank/DDBJ whole genome shotgun (WGS) entry which is preliminary data.</text>
</comment>
<reference evidence="4" key="1">
    <citation type="submission" date="2021-02" db="EMBL/GenBank/DDBJ databases">
        <authorList>
            <person name="Nowell W R."/>
        </authorList>
    </citation>
    <scope>NUCLEOTIDE SEQUENCE</scope>
</reference>
<evidence type="ECO:0000313" key="3">
    <source>
        <dbReference type="EMBL" id="CAF0819218.1"/>
    </source>
</evidence>
<dbReference type="EMBL" id="CAJOBA010001577">
    <property type="protein sequence ID" value="CAF3603404.1"/>
    <property type="molecule type" value="Genomic_DNA"/>
</dbReference>
<evidence type="ECO:0000313" key="7">
    <source>
        <dbReference type="Proteomes" id="UP000663829"/>
    </source>
</evidence>
<dbReference type="EMBL" id="CAJNOQ010001187">
    <property type="protein sequence ID" value="CAF0875320.1"/>
    <property type="molecule type" value="Genomic_DNA"/>
</dbReference>
<dbReference type="EMBL" id="CAJOBC010001187">
    <property type="protein sequence ID" value="CAF3662230.1"/>
    <property type="molecule type" value="Genomic_DNA"/>
</dbReference>
<dbReference type="Proteomes" id="UP000682733">
    <property type="component" value="Unassembled WGS sequence"/>
</dbReference>
<organism evidence="4 7">
    <name type="scientific">Didymodactylos carnosus</name>
    <dbReference type="NCBI Taxonomy" id="1234261"/>
    <lineage>
        <taxon>Eukaryota</taxon>
        <taxon>Metazoa</taxon>
        <taxon>Spiralia</taxon>
        <taxon>Gnathifera</taxon>
        <taxon>Rotifera</taxon>
        <taxon>Eurotatoria</taxon>
        <taxon>Bdelloidea</taxon>
        <taxon>Philodinida</taxon>
        <taxon>Philodinidae</taxon>
        <taxon>Didymodactylos</taxon>
    </lineage>
</organism>
<name>A0A813XTT1_9BILA</name>
<dbReference type="OrthoDB" id="9451547at2759"/>